<feature type="domain" description="Anoctamin transmembrane" evidence="6">
    <location>
        <begin position="168"/>
        <end position="650"/>
    </location>
</feature>
<keyword evidence="4 5" id="KW-0472">Membrane</keyword>
<dbReference type="Pfam" id="PF20877">
    <property type="entry name" value="Anoctamin_N"/>
    <property type="match status" value="1"/>
</dbReference>
<evidence type="ECO:0000256" key="4">
    <source>
        <dbReference type="ARBA" id="ARBA00023136"/>
    </source>
</evidence>
<dbReference type="EMBL" id="KN822958">
    <property type="protein sequence ID" value="KIO31961.1"/>
    <property type="molecule type" value="Genomic_DNA"/>
</dbReference>
<feature type="transmembrane region" description="Helical" evidence="5">
    <location>
        <begin position="276"/>
        <end position="300"/>
    </location>
</feature>
<feature type="transmembrane region" description="Helical" evidence="5">
    <location>
        <begin position="312"/>
        <end position="332"/>
    </location>
</feature>
<keyword evidence="9" id="KW-1185">Reference proteome</keyword>
<feature type="transmembrane region" description="Helical" evidence="5">
    <location>
        <begin position="176"/>
        <end position="203"/>
    </location>
</feature>
<name>A0A0C3QSK6_9AGAM</name>
<protein>
    <recommendedName>
        <fullName evidence="10">DUF590-domain-containing protein</fullName>
    </recommendedName>
</protein>
<dbReference type="GO" id="GO:0005254">
    <property type="term" value="F:chloride channel activity"/>
    <property type="evidence" value="ECO:0007669"/>
    <property type="project" value="TreeGrafter"/>
</dbReference>
<dbReference type="PANTHER" id="PTHR12308:SF73">
    <property type="entry name" value="ANOCTAMIN"/>
    <property type="match status" value="1"/>
</dbReference>
<dbReference type="InterPro" id="IPR049456">
    <property type="entry name" value="Anoctamin_N_fung"/>
</dbReference>
<evidence type="ECO:0000256" key="2">
    <source>
        <dbReference type="ARBA" id="ARBA00022692"/>
    </source>
</evidence>
<evidence type="ECO:0000313" key="9">
    <source>
        <dbReference type="Proteomes" id="UP000054248"/>
    </source>
</evidence>
<dbReference type="InterPro" id="IPR007632">
    <property type="entry name" value="Anoctamin"/>
</dbReference>
<feature type="transmembrane region" description="Helical" evidence="5">
    <location>
        <begin position="209"/>
        <end position="226"/>
    </location>
</feature>
<proteinExistence type="predicted"/>
<reference evidence="9" key="2">
    <citation type="submission" date="2015-01" db="EMBL/GenBank/DDBJ databases">
        <title>Evolutionary Origins and Diversification of the Mycorrhizal Mutualists.</title>
        <authorList>
            <consortium name="DOE Joint Genome Institute"/>
            <consortium name="Mycorrhizal Genomics Consortium"/>
            <person name="Kohler A."/>
            <person name="Kuo A."/>
            <person name="Nagy L.G."/>
            <person name="Floudas D."/>
            <person name="Copeland A."/>
            <person name="Barry K.W."/>
            <person name="Cichocki N."/>
            <person name="Veneault-Fourrey C."/>
            <person name="LaButti K."/>
            <person name="Lindquist E.A."/>
            <person name="Lipzen A."/>
            <person name="Lundell T."/>
            <person name="Morin E."/>
            <person name="Murat C."/>
            <person name="Riley R."/>
            <person name="Ohm R."/>
            <person name="Sun H."/>
            <person name="Tunlid A."/>
            <person name="Henrissat B."/>
            <person name="Grigoriev I.V."/>
            <person name="Hibbett D.S."/>
            <person name="Martin F."/>
        </authorList>
    </citation>
    <scope>NUCLEOTIDE SEQUENCE [LARGE SCALE GENOMIC DNA]</scope>
    <source>
        <strain evidence="9">MUT 4182</strain>
    </source>
</reference>
<dbReference type="Proteomes" id="UP000054248">
    <property type="component" value="Unassembled WGS sequence"/>
</dbReference>
<evidence type="ECO:0000256" key="5">
    <source>
        <dbReference type="SAM" id="Phobius"/>
    </source>
</evidence>
<dbReference type="Pfam" id="PF04547">
    <property type="entry name" value="Anoctamin"/>
    <property type="match status" value="1"/>
</dbReference>
<evidence type="ECO:0000256" key="3">
    <source>
        <dbReference type="ARBA" id="ARBA00022989"/>
    </source>
</evidence>
<keyword evidence="2 5" id="KW-0812">Transmembrane</keyword>
<keyword evidence="3 5" id="KW-1133">Transmembrane helix</keyword>
<organism evidence="8 9">
    <name type="scientific">Tulasnella calospora MUT 4182</name>
    <dbReference type="NCBI Taxonomy" id="1051891"/>
    <lineage>
        <taxon>Eukaryota</taxon>
        <taxon>Fungi</taxon>
        <taxon>Dikarya</taxon>
        <taxon>Basidiomycota</taxon>
        <taxon>Agaricomycotina</taxon>
        <taxon>Agaricomycetes</taxon>
        <taxon>Cantharellales</taxon>
        <taxon>Tulasnellaceae</taxon>
        <taxon>Tulasnella</taxon>
    </lineage>
</organism>
<evidence type="ECO:0000259" key="7">
    <source>
        <dbReference type="Pfam" id="PF20877"/>
    </source>
</evidence>
<gene>
    <name evidence="8" type="ORF">M407DRAFT_241574</name>
</gene>
<evidence type="ECO:0000313" key="8">
    <source>
        <dbReference type="EMBL" id="KIO31961.1"/>
    </source>
</evidence>
<dbReference type="HOGENOM" id="CLU_010867_1_0_1"/>
<sequence>MAPPAADLVIVFRGSARTKQGAIDAEAQYTHLMETLTKGGLTAVGRRGTRDGQVLIFVKAPDTLLAQLVQSERYRDFVNGVPSYTLPNIARDYASDPLSPAERIRFTHTYVITAHTDDGLGVAPGVAEWSRVESIMALHDRDFNEHWIKSWTSKKLGVGFSDDELDGIKNQFGEQLALYFAFLSFYTKSLIVPVALGLGSFWLSKPFNPYYSVALSAWSIVFVEWWRLKQRSISIRWGSFGAEKVQLRRSQFKGANDSNDEHDDTSFPWWKRESRILASLPVIAIFATALTLLLTTIFVVEAFVTQLYTGPAVRYVSLTPTAMFLLLVPRLVGFYQSYAVRLTGWENHVHEVDHEKSLAFKTFAMSSIVAFGGLFLSAFVYVPFGEQIMQLVQQTFFTSPTARSSSVTDEKIASVKDAKKVLNPDRLKNQVFAYLITNQVIGEFLEVGVPSLLRFVGWAKEQAAETEVGKKGLKKIGLDNEKTGDAAASSVSEEEKTFLDDVRRQVALPAYDVFGDFSEMVTQFGYCVLWSACYSLAPVGALVNNWVEIRGDAIKIATYGRRPLPRRTDTIGPWMEILTFLTWQGALVNSALVYLFYHGTTNPIKDAEFIAEPLSTSFERTLRAAIFPAALIALSTSHAWLVVRSIVRHILVRAVWRGSEGAIKLAKCEKDVKKGWLKTVGGAADITASSGVTVKAGAGDIKGVKETAPGLAGVPATFWDVDEGLSEVRRGSKAL</sequence>
<feature type="domain" description="Anoctamin alpha-beta plait" evidence="7">
    <location>
        <begin position="6"/>
        <end position="132"/>
    </location>
</feature>
<dbReference type="OrthoDB" id="296386at2759"/>
<evidence type="ECO:0008006" key="10">
    <source>
        <dbReference type="Google" id="ProtNLM"/>
    </source>
</evidence>
<reference evidence="8 9" key="1">
    <citation type="submission" date="2014-04" db="EMBL/GenBank/DDBJ databases">
        <authorList>
            <consortium name="DOE Joint Genome Institute"/>
            <person name="Kuo A."/>
            <person name="Girlanda M."/>
            <person name="Perotto S."/>
            <person name="Kohler A."/>
            <person name="Nagy L.G."/>
            <person name="Floudas D."/>
            <person name="Copeland A."/>
            <person name="Barry K.W."/>
            <person name="Cichocki N."/>
            <person name="Veneault-Fourrey C."/>
            <person name="LaButti K."/>
            <person name="Lindquist E.A."/>
            <person name="Lipzen A."/>
            <person name="Lundell T."/>
            <person name="Morin E."/>
            <person name="Murat C."/>
            <person name="Sun H."/>
            <person name="Tunlid A."/>
            <person name="Henrissat B."/>
            <person name="Grigoriev I.V."/>
            <person name="Hibbett D.S."/>
            <person name="Martin F."/>
            <person name="Nordberg H.P."/>
            <person name="Cantor M.N."/>
            <person name="Hua S.X."/>
        </authorList>
    </citation>
    <scope>NUCLEOTIDE SEQUENCE [LARGE SCALE GENOMIC DNA]</scope>
    <source>
        <strain evidence="8 9">MUT 4182</strain>
    </source>
</reference>
<accession>A0A0C3QSK6</accession>
<feature type="transmembrane region" description="Helical" evidence="5">
    <location>
        <begin position="363"/>
        <end position="384"/>
    </location>
</feature>
<dbReference type="PANTHER" id="PTHR12308">
    <property type="entry name" value="ANOCTAMIN"/>
    <property type="match status" value="1"/>
</dbReference>
<evidence type="ECO:0000259" key="6">
    <source>
        <dbReference type="Pfam" id="PF04547"/>
    </source>
</evidence>
<dbReference type="AlphaFoldDB" id="A0A0C3QSK6"/>
<dbReference type="STRING" id="1051891.A0A0C3QSK6"/>
<dbReference type="InterPro" id="IPR049452">
    <property type="entry name" value="Anoctamin_TM"/>
</dbReference>
<dbReference type="GO" id="GO:0032541">
    <property type="term" value="C:cortical endoplasmic reticulum"/>
    <property type="evidence" value="ECO:0007669"/>
    <property type="project" value="TreeGrafter"/>
</dbReference>
<comment type="subcellular location">
    <subcellularLocation>
        <location evidence="1">Membrane</location>
        <topology evidence="1">Multi-pass membrane protein</topology>
    </subcellularLocation>
</comment>
<evidence type="ECO:0000256" key="1">
    <source>
        <dbReference type="ARBA" id="ARBA00004141"/>
    </source>
</evidence>
<dbReference type="GO" id="GO:0016020">
    <property type="term" value="C:membrane"/>
    <property type="evidence" value="ECO:0007669"/>
    <property type="project" value="UniProtKB-SubCell"/>
</dbReference>